<gene>
    <name evidence="2" type="ORF">MSAN_02091800</name>
</gene>
<sequence length="292" mass="32858">MTSSHFLPRETIPTRYDVIAGWDLGICLSLFLQGVIWAQFTNYASLCKRDSRWMKFFVAGLALLTALKGLQCLCIMWVQNVVLFGNLEAASQMWHKHWISKVSVPFEAIVAFYAQIFFCRRLWLLSRNPFVAVGCIVIFVLGLASALVAFQHEDENRLGFNPFGSRSVRRLFDDWKYSILAAAAFFHFFPRADRNHPQPPGPADPPAALCSLMIFGVAIRVHMAVTANSSIPILLMLDFVAITVLPLLYIWSAMWTLNSREDISLAAENASYTIDLGTFKSFSGGARSFEDQ</sequence>
<feature type="transmembrane region" description="Helical" evidence="1">
    <location>
        <begin position="20"/>
        <end position="44"/>
    </location>
</feature>
<reference evidence="2" key="1">
    <citation type="submission" date="2020-05" db="EMBL/GenBank/DDBJ databases">
        <title>Mycena genomes resolve the evolution of fungal bioluminescence.</title>
        <authorList>
            <person name="Tsai I.J."/>
        </authorList>
    </citation>
    <scope>NUCLEOTIDE SEQUENCE</scope>
    <source>
        <strain evidence="2">160909Yilan</strain>
    </source>
</reference>
<dbReference type="PANTHER" id="PTHR40465:SF1">
    <property type="entry name" value="DUF6534 DOMAIN-CONTAINING PROTEIN"/>
    <property type="match status" value="1"/>
</dbReference>
<dbReference type="AlphaFoldDB" id="A0A8H6XHC4"/>
<keyword evidence="1" id="KW-0472">Membrane</keyword>
<keyword evidence="3" id="KW-1185">Reference proteome</keyword>
<organism evidence="2 3">
    <name type="scientific">Mycena sanguinolenta</name>
    <dbReference type="NCBI Taxonomy" id="230812"/>
    <lineage>
        <taxon>Eukaryota</taxon>
        <taxon>Fungi</taxon>
        <taxon>Dikarya</taxon>
        <taxon>Basidiomycota</taxon>
        <taxon>Agaricomycotina</taxon>
        <taxon>Agaricomycetes</taxon>
        <taxon>Agaricomycetidae</taxon>
        <taxon>Agaricales</taxon>
        <taxon>Marasmiineae</taxon>
        <taxon>Mycenaceae</taxon>
        <taxon>Mycena</taxon>
    </lineage>
</organism>
<dbReference type="OrthoDB" id="3043285at2759"/>
<proteinExistence type="predicted"/>
<keyword evidence="1" id="KW-0812">Transmembrane</keyword>
<evidence type="ECO:0000313" key="2">
    <source>
        <dbReference type="EMBL" id="KAF7341057.1"/>
    </source>
</evidence>
<evidence type="ECO:0000256" key="1">
    <source>
        <dbReference type="SAM" id="Phobius"/>
    </source>
</evidence>
<protein>
    <submittedName>
        <fullName evidence="2">Uncharacterized protein</fullName>
    </submittedName>
</protein>
<feature type="transmembrane region" description="Helical" evidence="1">
    <location>
        <begin position="231"/>
        <end position="251"/>
    </location>
</feature>
<dbReference type="Proteomes" id="UP000623467">
    <property type="component" value="Unassembled WGS sequence"/>
</dbReference>
<evidence type="ECO:0000313" key="3">
    <source>
        <dbReference type="Proteomes" id="UP000623467"/>
    </source>
</evidence>
<feature type="transmembrane region" description="Helical" evidence="1">
    <location>
        <begin position="56"/>
        <end position="78"/>
    </location>
</feature>
<keyword evidence="1" id="KW-1133">Transmembrane helix</keyword>
<feature type="transmembrane region" description="Helical" evidence="1">
    <location>
        <begin position="130"/>
        <end position="150"/>
    </location>
</feature>
<accession>A0A8H6XHC4</accession>
<feature type="transmembrane region" description="Helical" evidence="1">
    <location>
        <begin position="98"/>
        <end position="118"/>
    </location>
</feature>
<name>A0A8H6XHC4_9AGAR</name>
<dbReference type="EMBL" id="JACAZH010000028">
    <property type="protein sequence ID" value="KAF7341057.1"/>
    <property type="molecule type" value="Genomic_DNA"/>
</dbReference>
<dbReference type="PANTHER" id="PTHR40465">
    <property type="entry name" value="CHROMOSOME 1, WHOLE GENOME SHOTGUN SEQUENCE"/>
    <property type="match status" value="1"/>
</dbReference>
<comment type="caution">
    <text evidence="2">The sequence shown here is derived from an EMBL/GenBank/DDBJ whole genome shotgun (WGS) entry which is preliminary data.</text>
</comment>